<evidence type="ECO:0000259" key="3">
    <source>
        <dbReference type="Pfam" id="PF17783"/>
    </source>
</evidence>
<dbReference type="InterPro" id="IPR040764">
    <property type="entry name" value="CvfB_WH"/>
</dbReference>
<dbReference type="EMBL" id="LSNE01000005">
    <property type="protein sequence ID" value="KXI28910.1"/>
    <property type="molecule type" value="Genomic_DNA"/>
</dbReference>
<dbReference type="InterPro" id="IPR036388">
    <property type="entry name" value="WH-like_DNA-bd_sf"/>
</dbReference>
<feature type="domain" description="Conserved virulence factor B first S1" evidence="2">
    <location>
        <begin position="4"/>
        <end position="64"/>
    </location>
</feature>
<comment type="caution">
    <text evidence="4">The sequence shown here is derived from an EMBL/GenBank/DDBJ whole genome shotgun (WGS) entry which is preliminary data.</text>
</comment>
<dbReference type="Gene3D" id="2.40.50.140">
    <property type="entry name" value="Nucleic acid-binding proteins"/>
    <property type="match status" value="2"/>
</dbReference>
<dbReference type="InterPro" id="IPR039566">
    <property type="entry name" value="CvfB_S1_st"/>
</dbReference>
<dbReference type="AlphaFoldDB" id="A0A136A179"/>
<name>A0A136A179_9ALTE</name>
<dbReference type="Gene3D" id="1.10.10.10">
    <property type="entry name" value="Winged helix-like DNA-binding domain superfamily/Winged helix DNA-binding domain"/>
    <property type="match status" value="1"/>
</dbReference>
<dbReference type="PIRSF" id="PIRSF012524">
    <property type="entry name" value="YitL_S1"/>
    <property type="match status" value="1"/>
</dbReference>
<gene>
    <name evidence="4" type="ORF">AX660_12015</name>
</gene>
<sequence length="280" mass="31370">MLQIGKFNHLEVVNQVPFGFYLDGGDMGQVLLPTNTVPQGCKVGDMLDVFIYHDSDDRIIATTKNPKAQVDQCAFLKVISITKVGAFLDWGLEKDLLVPFSEQDYPMAEGMSYVVYLFCDEETNRIAASTRLRDFLPEVATEFEPKQAVNLLICGRTDMGYKAVVNGSYLGLVFKDEIFKPIKIGYKLPGFIKRIREDGKIDLCFQFHDKEARGSLAEQIIEDLLAHGGLSTLTDKSPAEEISQRFNVSKAAYKKAIGGLFKQKRILLDKNKITLVENKG</sequence>
<dbReference type="Pfam" id="PF13509">
    <property type="entry name" value="S1_2"/>
    <property type="match status" value="1"/>
</dbReference>
<reference evidence="5" key="1">
    <citation type="submission" date="2016-02" db="EMBL/GenBank/DDBJ databases">
        <authorList>
            <person name="Schultz-Johansen M."/>
            <person name="Glaring M.A."/>
            <person name="Bech P.K."/>
            <person name="Stougaard P."/>
        </authorList>
    </citation>
    <scope>NUCLEOTIDE SEQUENCE [LARGE SCALE GENOMIC DNA]</scope>
    <source>
        <strain evidence="5">S66</strain>
    </source>
</reference>
<evidence type="ECO:0000259" key="2">
    <source>
        <dbReference type="Pfam" id="PF13509"/>
    </source>
</evidence>
<dbReference type="PANTHER" id="PTHR37296">
    <property type="entry name" value="CONSERVED VIRULENCE FACTOR B"/>
    <property type="match status" value="1"/>
</dbReference>
<dbReference type="InterPro" id="IPR012340">
    <property type="entry name" value="NA-bd_OB-fold"/>
</dbReference>
<dbReference type="PANTHER" id="PTHR37296:SF1">
    <property type="entry name" value="CONSERVED VIRULENCE FACTOR B"/>
    <property type="match status" value="1"/>
</dbReference>
<dbReference type="Pfam" id="PF17783">
    <property type="entry name" value="WHD_CvfB"/>
    <property type="match status" value="1"/>
</dbReference>
<dbReference type="RefSeq" id="WP_068375785.1">
    <property type="nucleotide sequence ID" value="NZ_LSNE01000005.1"/>
</dbReference>
<evidence type="ECO:0000256" key="1">
    <source>
        <dbReference type="PIRNR" id="PIRNR012524"/>
    </source>
</evidence>
<protein>
    <submittedName>
        <fullName evidence="4">GntR family transcriptional regulator</fullName>
    </submittedName>
</protein>
<accession>A0A136A179</accession>
<dbReference type="InterPro" id="IPR014464">
    <property type="entry name" value="CvfB_fam"/>
</dbReference>
<dbReference type="OrthoDB" id="9801597at2"/>
<evidence type="ECO:0000313" key="5">
    <source>
        <dbReference type="Proteomes" id="UP000070299"/>
    </source>
</evidence>
<comment type="similarity">
    <text evidence="1">Belongs to the CvfB family.</text>
</comment>
<keyword evidence="5" id="KW-1185">Reference proteome</keyword>
<feature type="domain" description="Conserved virulence factor B-like winged helix" evidence="3">
    <location>
        <begin position="218"/>
        <end position="275"/>
    </location>
</feature>
<dbReference type="STRING" id="1799789.AX660_12015"/>
<proteinExistence type="inferred from homology"/>
<organism evidence="4 5">
    <name type="scientific">Paraglaciecola hydrolytica</name>
    <dbReference type="NCBI Taxonomy" id="1799789"/>
    <lineage>
        <taxon>Bacteria</taxon>
        <taxon>Pseudomonadati</taxon>
        <taxon>Pseudomonadota</taxon>
        <taxon>Gammaproteobacteria</taxon>
        <taxon>Alteromonadales</taxon>
        <taxon>Alteromonadaceae</taxon>
        <taxon>Paraglaciecola</taxon>
    </lineage>
</organism>
<dbReference type="Proteomes" id="UP000070299">
    <property type="component" value="Unassembled WGS sequence"/>
</dbReference>
<evidence type="ECO:0000313" key="4">
    <source>
        <dbReference type="EMBL" id="KXI28910.1"/>
    </source>
</evidence>